<dbReference type="AlphaFoldDB" id="A0AAQ4F3S8"/>
<organism evidence="2 3">
    <name type="scientific">Amblyomma americanum</name>
    <name type="common">Lone star tick</name>
    <dbReference type="NCBI Taxonomy" id="6943"/>
    <lineage>
        <taxon>Eukaryota</taxon>
        <taxon>Metazoa</taxon>
        <taxon>Ecdysozoa</taxon>
        <taxon>Arthropoda</taxon>
        <taxon>Chelicerata</taxon>
        <taxon>Arachnida</taxon>
        <taxon>Acari</taxon>
        <taxon>Parasitiformes</taxon>
        <taxon>Ixodida</taxon>
        <taxon>Ixodoidea</taxon>
        <taxon>Ixodidae</taxon>
        <taxon>Amblyomminae</taxon>
        <taxon>Amblyomma</taxon>
    </lineage>
</organism>
<accession>A0AAQ4F3S8</accession>
<reference evidence="2 3" key="1">
    <citation type="journal article" date="2023" name="Arcadia Sci">
        <title>De novo assembly of a long-read Amblyomma americanum tick genome.</title>
        <authorList>
            <person name="Chou S."/>
            <person name="Poskanzer K.E."/>
            <person name="Rollins M."/>
            <person name="Thuy-Boun P.S."/>
        </authorList>
    </citation>
    <scope>NUCLEOTIDE SEQUENCE [LARGE SCALE GENOMIC DNA]</scope>
    <source>
        <strain evidence="2">F_SG_1</strain>
        <tissue evidence="2">Salivary glands</tissue>
    </source>
</reference>
<name>A0AAQ4F3S8_AMBAM</name>
<evidence type="ECO:0000259" key="1">
    <source>
        <dbReference type="Pfam" id="PF03184"/>
    </source>
</evidence>
<dbReference type="InterPro" id="IPR004875">
    <property type="entry name" value="DDE_SF_endonuclease_dom"/>
</dbReference>
<dbReference type="Proteomes" id="UP001321473">
    <property type="component" value="Unassembled WGS sequence"/>
</dbReference>
<dbReference type="EMBL" id="JARKHS020007396">
    <property type="protein sequence ID" value="KAK8781736.1"/>
    <property type="molecule type" value="Genomic_DNA"/>
</dbReference>
<dbReference type="Pfam" id="PF03184">
    <property type="entry name" value="DDE_1"/>
    <property type="match status" value="1"/>
</dbReference>
<dbReference type="GO" id="GO:0003676">
    <property type="term" value="F:nucleic acid binding"/>
    <property type="evidence" value="ECO:0007669"/>
    <property type="project" value="InterPro"/>
</dbReference>
<comment type="caution">
    <text evidence="2">The sequence shown here is derived from an EMBL/GenBank/DDBJ whole genome shotgun (WGS) entry which is preliminary data.</text>
</comment>
<sequence length="215" mass="23926">MTKRSMDGKSATQQKFDLEVDLMHSEAESGTNIVVVDMAVLKDLFAAVKCGKCRLAALDLNKFDKQYGLAVKLEVRAVSLKFLPTNTAAKSQPMNQGVTATVKALYKMCICERALINLQRDEAVKVNLRSAIDMIMASWWQIKALTITKCFVKAGFVRNAVVSNPDVRSDDCRRDDDVDEVLNADGVWSDLMKNNIVGQDDTFKGFVNKDCDDFV</sequence>
<evidence type="ECO:0000313" key="3">
    <source>
        <dbReference type="Proteomes" id="UP001321473"/>
    </source>
</evidence>
<proteinExistence type="predicted"/>
<gene>
    <name evidence="2" type="ORF">V5799_016921</name>
</gene>
<protein>
    <recommendedName>
        <fullName evidence="1">DDE-1 domain-containing protein</fullName>
    </recommendedName>
</protein>
<keyword evidence="3" id="KW-1185">Reference proteome</keyword>
<feature type="domain" description="DDE-1" evidence="1">
    <location>
        <begin position="71"/>
        <end position="151"/>
    </location>
</feature>
<evidence type="ECO:0000313" key="2">
    <source>
        <dbReference type="EMBL" id="KAK8781736.1"/>
    </source>
</evidence>